<dbReference type="EMBL" id="CM055734">
    <property type="protein sequence ID" value="KAJ8008830.1"/>
    <property type="molecule type" value="Genomic_DNA"/>
</dbReference>
<organism evidence="1 2">
    <name type="scientific">Dallia pectoralis</name>
    <name type="common">Alaska blackfish</name>
    <dbReference type="NCBI Taxonomy" id="75939"/>
    <lineage>
        <taxon>Eukaryota</taxon>
        <taxon>Metazoa</taxon>
        <taxon>Chordata</taxon>
        <taxon>Craniata</taxon>
        <taxon>Vertebrata</taxon>
        <taxon>Euteleostomi</taxon>
        <taxon>Actinopterygii</taxon>
        <taxon>Neopterygii</taxon>
        <taxon>Teleostei</taxon>
        <taxon>Protacanthopterygii</taxon>
        <taxon>Esociformes</taxon>
        <taxon>Umbridae</taxon>
        <taxon>Dallia</taxon>
    </lineage>
</organism>
<accession>A0ACC2GZK1</accession>
<name>A0ACC2GZK1_DALPE</name>
<sequence length="274" mass="30401">MAKLNVCLKRIFIFFNLFFAVVGGLILGLGLVGRLFYQRNTAEWENQTSGFTVMFVVGGVTIAISLVGAYGAQREKRIPLIVFLTACFVACFGLLRLAVPAAIYHPMLENDMEGMFRAKLPLNKAPPGVQEVAESIQQTLKCCGLFSYTDWGHDIPNSCLCQDSEDEIEGKCQYVQYQSMLLSFTDPQKLIYKQTCFPVLKFYLSKAMDIFLGVFFGLAALALLGAVISAVLLAQLMKSTVGVPVVFSVSSLPAKRNIWSQPPKYTELYNEPEK</sequence>
<keyword evidence="2" id="KW-1185">Reference proteome</keyword>
<evidence type="ECO:0000313" key="2">
    <source>
        <dbReference type="Proteomes" id="UP001157502"/>
    </source>
</evidence>
<comment type="caution">
    <text evidence="1">The sequence shown here is derived from an EMBL/GenBank/DDBJ whole genome shotgun (WGS) entry which is preliminary data.</text>
</comment>
<proteinExistence type="predicted"/>
<protein>
    <submittedName>
        <fullName evidence="1">Uncharacterized protein</fullName>
    </submittedName>
</protein>
<dbReference type="Proteomes" id="UP001157502">
    <property type="component" value="Chromosome 7"/>
</dbReference>
<gene>
    <name evidence="1" type="ORF">DPEC_G00082500</name>
</gene>
<reference evidence="1" key="1">
    <citation type="submission" date="2021-05" db="EMBL/GenBank/DDBJ databases">
        <authorList>
            <person name="Pan Q."/>
            <person name="Jouanno E."/>
            <person name="Zahm M."/>
            <person name="Klopp C."/>
            <person name="Cabau C."/>
            <person name="Louis A."/>
            <person name="Berthelot C."/>
            <person name="Parey E."/>
            <person name="Roest Crollius H."/>
            <person name="Montfort J."/>
            <person name="Robinson-Rechavi M."/>
            <person name="Bouchez O."/>
            <person name="Lampietro C."/>
            <person name="Lopez Roques C."/>
            <person name="Donnadieu C."/>
            <person name="Postlethwait J."/>
            <person name="Bobe J."/>
            <person name="Dillon D."/>
            <person name="Chandos A."/>
            <person name="von Hippel F."/>
            <person name="Guiguen Y."/>
        </authorList>
    </citation>
    <scope>NUCLEOTIDE SEQUENCE</scope>
    <source>
        <strain evidence="1">YG-Jan2019</strain>
    </source>
</reference>
<evidence type="ECO:0000313" key="1">
    <source>
        <dbReference type="EMBL" id="KAJ8008830.1"/>
    </source>
</evidence>